<dbReference type="InterPro" id="IPR011944">
    <property type="entry name" value="Steroid_delta5-4_isomerase"/>
</dbReference>
<dbReference type="PIRSF" id="PIRSF028470">
    <property type="entry name" value="UCP028470"/>
    <property type="match status" value="1"/>
</dbReference>
<dbReference type="KEGG" id="hja:BST95_10520"/>
<dbReference type="InterPro" id="IPR013543">
    <property type="entry name" value="Ca/CaM-dep_prot_kinase-assoc"/>
</dbReference>
<dbReference type="InterPro" id="IPR016887">
    <property type="entry name" value="UCP028470_steroid_isom-rel"/>
</dbReference>
<proteinExistence type="predicted"/>
<dbReference type="Gene3D" id="3.10.450.50">
    <property type="match status" value="1"/>
</dbReference>
<gene>
    <name evidence="2" type="ORF">C0029_09550</name>
</gene>
<dbReference type="GO" id="GO:0005516">
    <property type="term" value="F:calmodulin binding"/>
    <property type="evidence" value="ECO:0007669"/>
    <property type="project" value="InterPro"/>
</dbReference>
<dbReference type="Proteomes" id="UP000235162">
    <property type="component" value="Unassembled WGS sequence"/>
</dbReference>
<comment type="caution">
    <text evidence="2">The sequence shown here is derived from an EMBL/GenBank/DDBJ whole genome shotgun (WGS) entry which is preliminary data.</text>
</comment>
<evidence type="ECO:0000313" key="2">
    <source>
        <dbReference type="EMBL" id="PLW86629.1"/>
    </source>
</evidence>
<organism evidence="2 3">
    <name type="scientific">Halioglobus japonicus</name>
    <dbReference type="NCBI Taxonomy" id="930805"/>
    <lineage>
        <taxon>Bacteria</taxon>
        <taxon>Pseudomonadati</taxon>
        <taxon>Pseudomonadota</taxon>
        <taxon>Gammaproteobacteria</taxon>
        <taxon>Cellvibrionales</taxon>
        <taxon>Halieaceae</taxon>
        <taxon>Halioglobus</taxon>
    </lineage>
</organism>
<evidence type="ECO:0000313" key="3">
    <source>
        <dbReference type="Proteomes" id="UP000235162"/>
    </source>
</evidence>
<evidence type="ECO:0000259" key="1">
    <source>
        <dbReference type="Pfam" id="PF08332"/>
    </source>
</evidence>
<sequence>MNATAIPALFEAWNNALQTRDPKQVTALYAEDAILLPTVSNQVRHNHAEIEDYFVLFCAKGPQGKIDESNVRVFGEVAINSGVYTFSFDDGAVVQARYTFAYRQIDGEWKIIEHHSSMMPE</sequence>
<dbReference type="CDD" id="cd00531">
    <property type="entry name" value="NTF2_like"/>
    <property type="match status" value="1"/>
</dbReference>
<feature type="domain" description="Calcium/calmodulin-dependent protein kinase II association-domain" evidence="1">
    <location>
        <begin position="5"/>
        <end position="120"/>
    </location>
</feature>
<dbReference type="SUPFAM" id="SSF54427">
    <property type="entry name" value="NTF2-like"/>
    <property type="match status" value="1"/>
</dbReference>
<dbReference type="GO" id="GO:0004683">
    <property type="term" value="F:calcium/calmodulin-dependent protein kinase activity"/>
    <property type="evidence" value="ECO:0007669"/>
    <property type="project" value="InterPro"/>
</dbReference>
<reference evidence="2 3" key="1">
    <citation type="submission" date="2018-01" db="EMBL/GenBank/DDBJ databases">
        <title>The draft genome sequence of Halioglobus japonicus S1-36.</title>
        <authorList>
            <person name="Du Z.-J."/>
            <person name="Shi M.-J."/>
        </authorList>
    </citation>
    <scope>NUCLEOTIDE SEQUENCE [LARGE SCALE GENOMIC DNA]</scope>
    <source>
        <strain evidence="2 3">S1-36</strain>
    </source>
</reference>
<accession>A0AAP8MFT7</accession>
<dbReference type="InterPro" id="IPR032710">
    <property type="entry name" value="NTF2-like_dom_sf"/>
</dbReference>
<dbReference type="EMBL" id="PKUR01000002">
    <property type="protein sequence ID" value="PLW86629.1"/>
    <property type="molecule type" value="Genomic_DNA"/>
</dbReference>
<dbReference type="AlphaFoldDB" id="A0AAP8MFT7"/>
<name>A0AAP8MFT7_9GAMM</name>
<dbReference type="RefSeq" id="WP_084199321.1">
    <property type="nucleotide sequence ID" value="NZ_BMYL01000002.1"/>
</dbReference>
<protein>
    <submittedName>
        <fullName evidence="2">DUF3225 domain-containing protein</fullName>
    </submittedName>
</protein>
<dbReference type="Pfam" id="PF08332">
    <property type="entry name" value="CaMKII_AD"/>
    <property type="match status" value="1"/>
</dbReference>
<keyword evidence="3" id="KW-1185">Reference proteome</keyword>
<dbReference type="NCBIfam" id="TIGR02246">
    <property type="entry name" value="SgcJ/EcaC family oxidoreductase"/>
    <property type="match status" value="1"/>
</dbReference>